<dbReference type="AlphaFoldDB" id="A0A645GT76"/>
<name>A0A645GT76_9ZZZZ</name>
<proteinExistence type="predicted"/>
<reference evidence="1" key="1">
    <citation type="submission" date="2019-08" db="EMBL/GenBank/DDBJ databases">
        <authorList>
            <person name="Kucharzyk K."/>
            <person name="Murdoch R.W."/>
            <person name="Higgins S."/>
            <person name="Loffler F."/>
        </authorList>
    </citation>
    <scope>NUCLEOTIDE SEQUENCE</scope>
</reference>
<comment type="caution">
    <text evidence="1">The sequence shown here is derived from an EMBL/GenBank/DDBJ whole genome shotgun (WGS) entry which is preliminary data.</text>
</comment>
<protein>
    <submittedName>
        <fullName evidence="1">Uncharacterized protein</fullName>
    </submittedName>
</protein>
<evidence type="ECO:0000313" key="1">
    <source>
        <dbReference type="EMBL" id="MPN29490.1"/>
    </source>
</evidence>
<sequence length="124" mass="13375">MIDAEDAHVRAAPRAALLDGFGCNVEHAHKADGAAGNAACGADGRALLAQARKRKSGAAAGLMDQRGVLDRLEDGLHAVLHGQHEAGRELAERAAGVHQRRRIWQKAQRGHQLKKLVRRRLDVC</sequence>
<organism evidence="1">
    <name type="scientific">bioreactor metagenome</name>
    <dbReference type="NCBI Taxonomy" id="1076179"/>
    <lineage>
        <taxon>unclassified sequences</taxon>
        <taxon>metagenomes</taxon>
        <taxon>ecological metagenomes</taxon>
    </lineage>
</organism>
<accession>A0A645GT76</accession>
<gene>
    <name evidence="1" type="ORF">SDC9_176943</name>
</gene>
<dbReference type="EMBL" id="VSSQ01080221">
    <property type="protein sequence ID" value="MPN29490.1"/>
    <property type="molecule type" value="Genomic_DNA"/>
</dbReference>